<name>A0A7X9XBV5_9BACT</name>
<evidence type="ECO:0000313" key="2">
    <source>
        <dbReference type="Proteomes" id="UP000576082"/>
    </source>
</evidence>
<gene>
    <name evidence="1" type="ORF">HHU12_24150</name>
</gene>
<comment type="caution">
    <text evidence="1">The sequence shown here is derived from an EMBL/GenBank/DDBJ whole genome shotgun (WGS) entry which is preliminary data.</text>
</comment>
<keyword evidence="2" id="KW-1185">Reference proteome</keyword>
<dbReference type="RefSeq" id="WP_169659305.1">
    <property type="nucleotide sequence ID" value="NZ_JABANE010000085.1"/>
</dbReference>
<evidence type="ECO:0000313" key="1">
    <source>
        <dbReference type="EMBL" id="NME71083.1"/>
    </source>
</evidence>
<accession>A0A7X9XBV5</accession>
<proteinExistence type="predicted"/>
<sequence>MIIDIDEEKMKVSYTRNLKSDKRLFELTHSDIEDVVLKPIDDTFEQLYIVQKSTGIFHKLEIPDAKSMYKIKEVYQKLLDVYQFDKSKKEEHNEVESQSSLRSFPKLKDQLDINIEDLKKGSVVTLATNDYHIEEVTQFDFDNTTTHFSYDIGNNQKLLIYPSLGFLIICLEAQNMEASIQFQNEGVIDFEGDKYFLFEELNGKFHNSRQKFMSVKQRFFTTSDYSKTLRYFSTDNESILYVGERKYINQISSVLPSTQEQC</sequence>
<dbReference type="EMBL" id="JABANE010000085">
    <property type="protein sequence ID" value="NME71083.1"/>
    <property type="molecule type" value="Genomic_DNA"/>
</dbReference>
<dbReference type="Proteomes" id="UP000576082">
    <property type="component" value="Unassembled WGS sequence"/>
</dbReference>
<protein>
    <submittedName>
        <fullName evidence="1">Uncharacterized protein</fullName>
    </submittedName>
</protein>
<reference evidence="1 2" key="1">
    <citation type="submission" date="2020-04" db="EMBL/GenBank/DDBJ databases">
        <title>Flammeovirga sp. SR4, a novel species isolated from seawater.</title>
        <authorList>
            <person name="Wang X."/>
        </authorList>
    </citation>
    <scope>NUCLEOTIDE SEQUENCE [LARGE SCALE GENOMIC DNA]</scope>
    <source>
        <strain evidence="1 2">ATCC 23126</strain>
    </source>
</reference>
<dbReference type="AlphaFoldDB" id="A0A7X9XBV5"/>
<organism evidence="1 2">
    <name type="scientific">Flammeovirga aprica JL-4</name>
    <dbReference type="NCBI Taxonomy" id="694437"/>
    <lineage>
        <taxon>Bacteria</taxon>
        <taxon>Pseudomonadati</taxon>
        <taxon>Bacteroidota</taxon>
        <taxon>Cytophagia</taxon>
        <taxon>Cytophagales</taxon>
        <taxon>Flammeovirgaceae</taxon>
        <taxon>Flammeovirga</taxon>
    </lineage>
</organism>